<keyword evidence="5 9" id="KW-0812">Transmembrane</keyword>
<organism evidence="10 11">
    <name type="scientific">Stenotrophomonas ginsengisoli</name>
    <dbReference type="NCBI Taxonomy" id="336566"/>
    <lineage>
        <taxon>Bacteria</taxon>
        <taxon>Pseudomonadati</taxon>
        <taxon>Pseudomonadota</taxon>
        <taxon>Gammaproteobacteria</taxon>
        <taxon>Lysobacterales</taxon>
        <taxon>Lysobacteraceae</taxon>
        <taxon>Stenotrophomonas</taxon>
    </lineage>
</organism>
<dbReference type="InterPro" id="IPR050367">
    <property type="entry name" value="APC_superfamily"/>
</dbReference>
<dbReference type="GO" id="GO:0022857">
    <property type="term" value="F:transmembrane transporter activity"/>
    <property type="evidence" value="ECO:0007669"/>
    <property type="project" value="InterPro"/>
</dbReference>
<evidence type="ECO:0000256" key="2">
    <source>
        <dbReference type="ARBA" id="ARBA00008220"/>
    </source>
</evidence>
<feature type="transmembrane region" description="Helical" evidence="9">
    <location>
        <begin position="278"/>
        <end position="304"/>
    </location>
</feature>
<evidence type="ECO:0000313" key="10">
    <source>
        <dbReference type="EMBL" id="KRG74266.1"/>
    </source>
</evidence>
<dbReference type="RefSeq" id="WP_057638958.1">
    <property type="nucleotide sequence ID" value="NZ_LDJM01000045.1"/>
</dbReference>
<feature type="transmembrane region" description="Helical" evidence="9">
    <location>
        <begin position="164"/>
        <end position="182"/>
    </location>
</feature>
<proteinExistence type="inferred from homology"/>
<dbReference type="Gene3D" id="1.20.1740.10">
    <property type="entry name" value="Amino acid/polyamine transporter I"/>
    <property type="match status" value="1"/>
</dbReference>
<evidence type="ECO:0000256" key="8">
    <source>
        <dbReference type="ARBA" id="ARBA00045636"/>
    </source>
</evidence>
<keyword evidence="7 9" id="KW-0472">Membrane</keyword>
<reference evidence="10 11" key="1">
    <citation type="submission" date="2015-05" db="EMBL/GenBank/DDBJ databases">
        <title>Genome sequencing and analysis of members of genus Stenotrophomonas.</title>
        <authorList>
            <person name="Patil P.P."/>
            <person name="Midha S."/>
            <person name="Patil P.B."/>
        </authorList>
    </citation>
    <scope>NUCLEOTIDE SEQUENCE [LARGE SCALE GENOMIC DNA]</scope>
    <source>
        <strain evidence="10 11">DSM 24757</strain>
    </source>
</reference>
<comment type="caution">
    <text evidence="10">The sequence shown here is derived from an EMBL/GenBank/DDBJ whole genome shotgun (WGS) entry which is preliminary data.</text>
</comment>
<keyword evidence="11" id="KW-1185">Reference proteome</keyword>
<accession>A0A0R0D7J8</accession>
<sequence>MSLSPSDAPASAPQKRPLGFWSATALVVGSMIGSGTFLLPAALAPYGAASLLGWGITLCGALLLAVTFAALARRWPQTGGPYVYARNAFGELPGFIVAWSYWVSMWCAIAAIAVAFAGSIGAIFPAFTATPVRAAACGLGALWLCAGVNLLGVREAGRMQLLTTVLKVVPLLLFGLVALWFIDTSHYVPFNPSEQSLGGVAAATVALTLWAMIGLEAATVPADSVQDAPRTISRATVAGTAIAGVATVLACTTVLGLLPREVLAASGAPMADAAAALWGPTAGHILAVVMAISCLGALNGWTLLAAQLPMAAARDGVLPAAFARENHRGTPAFGVLVSAGLASVLVIANYNRSLVDLFTFSVLLSTAATLLPYLVGALAWVWRGSGLASRIAASGALAFSLYAVIGVGSEALLWGLVLVAAGLPLYAWMRYRRG</sequence>
<dbReference type="PATRIC" id="fig|336566.3.peg.2404"/>
<evidence type="ECO:0000256" key="3">
    <source>
        <dbReference type="ARBA" id="ARBA00021069"/>
    </source>
</evidence>
<feature type="transmembrane region" description="Helical" evidence="9">
    <location>
        <begin position="387"/>
        <end position="405"/>
    </location>
</feature>
<dbReference type="OrthoDB" id="3185104at2"/>
<dbReference type="PANTHER" id="PTHR42770">
    <property type="entry name" value="AMINO ACID TRANSPORTER-RELATED"/>
    <property type="match status" value="1"/>
</dbReference>
<evidence type="ECO:0000313" key="11">
    <source>
        <dbReference type="Proteomes" id="UP000050956"/>
    </source>
</evidence>
<dbReference type="Proteomes" id="UP000050956">
    <property type="component" value="Unassembled WGS sequence"/>
</dbReference>
<feature type="transmembrane region" description="Helical" evidence="9">
    <location>
        <begin position="236"/>
        <end position="258"/>
    </location>
</feature>
<feature type="transmembrane region" description="Helical" evidence="9">
    <location>
        <begin position="411"/>
        <end position="429"/>
    </location>
</feature>
<name>A0A0R0D7J8_9GAMM</name>
<evidence type="ECO:0000256" key="9">
    <source>
        <dbReference type="SAM" id="Phobius"/>
    </source>
</evidence>
<feature type="transmembrane region" description="Helical" evidence="9">
    <location>
        <begin position="332"/>
        <end position="351"/>
    </location>
</feature>
<dbReference type="STRING" id="336566.ABB30_14175"/>
<evidence type="ECO:0000256" key="5">
    <source>
        <dbReference type="ARBA" id="ARBA00022692"/>
    </source>
</evidence>
<comment type="similarity">
    <text evidence="2">Belongs to the amino acid-polyamine-organocation (APC) superfamily. Basic amino acid/polyamine antiporter (APA) (TC 2.A.3.2) family.</text>
</comment>
<dbReference type="PIRSF" id="PIRSF006060">
    <property type="entry name" value="AA_transporter"/>
    <property type="match status" value="1"/>
</dbReference>
<feature type="transmembrane region" description="Helical" evidence="9">
    <location>
        <begin position="92"/>
        <end position="120"/>
    </location>
</feature>
<feature type="transmembrane region" description="Helical" evidence="9">
    <location>
        <begin position="197"/>
        <end position="215"/>
    </location>
</feature>
<comment type="subcellular location">
    <subcellularLocation>
        <location evidence="1">Cell membrane</location>
        <topology evidence="1">Multi-pass membrane protein</topology>
    </subcellularLocation>
</comment>
<evidence type="ECO:0000256" key="1">
    <source>
        <dbReference type="ARBA" id="ARBA00004651"/>
    </source>
</evidence>
<evidence type="ECO:0000256" key="7">
    <source>
        <dbReference type="ARBA" id="ARBA00023136"/>
    </source>
</evidence>
<feature type="transmembrane region" description="Helical" evidence="9">
    <location>
        <begin position="357"/>
        <end position="380"/>
    </location>
</feature>
<dbReference type="Pfam" id="PF13520">
    <property type="entry name" value="AA_permease_2"/>
    <property type="match status" value="1"/>
</dbReference>
<dbReference type="InterPro" id="IPR002293">
    <property type="entry name" value="AA/rel_permease1"/>
</dbReference>
<keyword evidence="6 9" id="KW-1133">Transmembrane helix</keyword>
<dbReference type="PANTHER" id="PTHR42770:SF18">
    <property type="entry name" value="ARGININE_AGMATINE ANTIPORTER"/>
    <property type="match status" value="1"/>
</dbReference>
<evidence type="ECO:0000256" key="6">
    <source>
        <dbReference type="ARBA" id="ARBA00022989"/>
    </source>
</evidence>
<feature type="transmembrane region" description="Helical" evidence="9">
    <location>
        <begin position="132"/>
        <end position="152"/>
    </location>
</feature>
<feature type="transmembrane region" description="Helical" evidence="9">
    <location>
        <begin position="20"/>
        <end position="39"/>
    </location>
</feature>
<comment type="function">
    <text evidence="8">Major component of the acid-resistance (AR) system allowing enteric pathogens to survive the acidic environment in the stomach. Exchanges extracellular arginine for its intracellular decarboxylation product agmatine (Agm) thereby expelling intracellular protons. Probably undergoes several conformational states in order to translocate the substrate across the membrane; keeps the substrate accessible to only 1 side of the membrane at a time by opening and closing 3 membrane-internal gates.</text>
</comment>
<evidence type="ECO:0000256" key="4">
    <source>
        <dbReference type="ARBA" id="ARBA00022475"/>
    </source>
</evidence>
<keyword evidence="4" id="KW-1003">Cell membrane</keyword>
<gene>
    <name evidence="10" type="ORF">ABB30_14175</name>
</gene>
<feature type="transmembrane region" description="Helical" evidence="9">
    <location>
        <begin position="51"/>
        <end position="71"/>
    </location>
</feature>
<dbReference type="AlphaFoldDB" id="A0A0R0D7J8"/>
<dbReference type="EMBL" id="LDJM01000045">
    <property type="protein sequence ID" value="KRG74266.1"/>
    <property type="molecule type" value="Genomic_DNA"/>
</dbReference>
<protein>
    <recommendedName>
        <fullName evidence="3">Arginine/agmatine antiporter</fullName>
    </recommendedName>
</protein>
<dbReference type="GO" id="GO:0005886">
    <property type="term" value="C:plasma membrane"/>
    <property type="evidence" value="ECO:0007669"/>
    <property type="project" value="UniProtKB-SubCell"/>
</dbReference>